<dbReference type="Proteomes" id="UP000499080">
    <property type="component" value="Unassembled WGS sequence"/>
</dbReference>
<name>A0A4Y2WIA0_ARAVE</name>
<accession>A0A4Y2WIA0</accession>
<evidence type="ECO:0000256" key="1">
    <source>
        <dbReference type="SAM" id="Phobius"/>
    </source>
</evidence>
<organism evidence="2 3">
    <name type="scientific">Araneus ventricosus</name>
    <name type="common">Orbweaver spider</name>
    <name type="synonym">Epeira ventricosa</name>
    <dbReference type="NCBI Taxonomy" id="182803"/>
    <lineage>
        <taxon>Eukaryota</taxon>
        <taxon>Metazoa</taxon>
        <taxon>Ecdysozoa</taxon>
        <taxon>Arthropoda</taxon>
        <taxon>Chelicerata</taxon>
        <taxon>Arachnida</taxon>
        <taxon>Araneae</taxon>
        <taxon>Araneomorphae</taxon>
        <taxon>Entelegynae</taxon>
        <taxon>Araneoidea</taxon>
        <taxon>Araneidae</taxon>
        <taxon>Araneus</taxon>
    </lineage>
</organism>
<reference evidence="2 3" key="1">
    <citation type="journal article" date="2019" name="Sci. Rep.">
        <title>Orb-weaving spider Araneus ventricosus genome elucidates the spidroin gene catalogue.</title>
        <authorList>
            <person name="Kono N."/>
            <person name="Nakamura H."/>
            <person name="Ohtoshi R."/>
            <person name="Moran D.A.P."/>
            <person name="Shinohara A."/>
            <person name="Yoshida Y."/>
            <person name="Fujiwara M."/>
            <person name="Mori M."/>
            <person name="Tomita M."/>
            <person name="Arakawa K."/>
        </authorList>
    </citation>
    <scope>NUCLEOTIDE SEQUENCE [LARGE SCALE GENOMIC DNA]</scope>
</reference>
<keyword evidence="1" id="KW-0472">Membrane</keyword>
<keyword evidence="1" id="KW-0812">Transmembrane</keyword>
<protein>
    <submittedName>
        <fullName evidence="2">Uncharacterized protein</fullName>
    </submittedName>
</protein>
<comment type="caution">
    <text evidence="2">The sequence shown here is derived from an EMBL/GenBank/DDBJ whole genome shotgun (WGS) entry which is preliminary data.</text>
</comment>
<dbReference type="EMBL" id="BGPR01060162">
    <property type="protein sequence ID" value="GBO36090.1"/>
    <property type="molecule type" value="Genomic_DNA"/>
</dbReference>
<dbReference type="AlphaFoldDB" id="A0A4Y2WIA0"/>
<evidence type="ECO:0000313" key="2">
    <source>
        <dbReference type="EMBL" id="GBO36090.1"/>
    </source>
</evidence>
<proteinExistence type="predicted"/>
<keyword evidence="1" id="KW-1133">Transmembrane helix</keyword>
<evidence type="ECO:0000313" key="3">
    <source>
        <dbReference type="Proteomes" id="UP000499080"/>
    </source>
</evidence>
<keyword evidence="3" id="KW-1185">Reference proteome</keyword>
<feature type="transmembrane region" description="Helical" evidence="1">
    <location>
        <begin position="7"/>
        <end position="27"/>
    </location>
</feature>
<sequence>MVIRTGAVSGWVFCLTNLLIWVMTMSFEHASSDTNSSSYVGMSVRRNFVVMFSHRTVADIGVSSSLVNVSRSHAEMEVLRKWAADLAALSACSLPLIPAWAGTQQNKTVKPLE</sequence>
<gene>
    <name evidence="2" type="ORF">AVEN_189434_1</name>
</gene>